<accession>A0A9P0D0J1</accession>
<dbReference type="EMBL" id="OV651815">
    <property type="protein sequence ID" value="CAH1108062.1"/>
    <property type="molecule type" value="Genomic_DNA"/>
</dbReference>
<organism evidence="1 2">
    <name type="scientific">Psylliodes chrysocephalus</name>
    <dbReference type="NCBI Taxonomy" id="3402493"/>
    <lineage>
        <taxon>Eukaryota</taxon>
        <taxon>Metazoa</taxon>
        <taxon>Ecdysozoa</taxon>
        <taxon>Arthropoda</taxon>
        <taxon>Hexapoda</taxon>
        <taxon>Insecta</taxon>
        <taxon>Pterygota</taxon>
        <taxon>Neoptera</taxon>
        <taxon>Endopterygota</taxon>
        <taxon>Coleoptera</taxon>
        <taxon>Polyphaga</taxon>
        <taxon>Cucujiformia</taxon>
        <taxon>Chrysomeloidea</taxon>
        <taxon>Chrysomelidae</taxon>
        <taxon>Galerucinae</taxon>
        <taxon>Alticini</taxon>
        <taxon>Psylliodes</taxon>
    </lineage>
</organism>
<dbReference type="OrthoDB" id="10066781at2759"/>
<evidence type="ECO:0000313" key="1">
    <source>
        <dbReference type="EMBL" id="CAH1108062.1"/>
    </source>
</evidence>
<dbReference type="Proteomes" id="UP001153636">
    <property type="component" value="Chromosome 3"/>
</dbReference>
<keyword evidence="2" id="KW-1185">Reference proteome</keyword>
<gene>
    <name evidence="1" type="ORF">PSYICH_LOCUS8603</name>
</gene>
<sequence>MRQLARLLLKIKEINNDITTLYMAMKPTNFLTLIQAVKNVCVSSYESVHSFKIPSLALKLGHHLRKCAKIARGVALRKGDLNTDKDMTNFLNIMDIEWSNRISSNAVRTLVDKKMNCVQMLPITEDIIKLNRHLDALIEIYKFNIQNDVDLKQSWSKLAAAILCRIILFNKRRSEEASRMTLSQYACRPNWKEQATQETKESLTPLETKLAERLIIVEVRGKSHKNPKVPILMTTYLKDVIDLLIKSRSQVEINPQNIYVFARTNMSLQSLRGYDCLNKFCNETELKRPELLTSTKLRKYVATVAQIFNLTENESDWLAKHLGHDIRTHREHYRLHESAVELTKVSRILLAVDSGNASKYAGKSLQDINLEVDRT</sequence>
<proteinExistence type="predicted"/>
<protein>
    <submittedName>
        <fullName evidence="1">Uncharacterized protein</fullName>
    </submittedName>
</protein>
<dbReference type="PANTHER" id="PTHR33480">
    <property type="entry name" value="SET DOMAIN-CONTAINING PROTEIN-RELATED"/>
    <property type="match status" value="1"/>
</dbReference>
<dbReference type="AlphaFoldDB" id="A0A9P0D0J1"/>
<reference evidence="1" key="1">
    <citation type="submission" date="2022-01" db="EMBL/GenBank/DDBJ databases">
        <authorList>
            <person name="King R."/>
        </authorList>
    </citation>
    <scope>NUCLEOTIDE SEQUENCE</scope>
</reference>
<evidence type="ECO:0000313" key="2">
    <source>
        <dbReference type="Proteomes" id="UP001153636"/>
    </source>
</evidence>
<name>A0A9P0D0J1_9CUCU</name>